<dbReference type="GO" id="GO:0015421">
    <property type="term" value="F:ABC-type oligopeptide transporter activity"/>
    <property type="evidence" value="ECO:0007669"/>
    <property type="project" value="TreeGrafter"/>
</dbReference>
<dbReference type="FunFam" id="3.40.50.300:FF:000287">
    <property type="entry name" value="Multidrug ABC transporter ATP-binding protein"/>
    <property type="match status" value="1"/>
</dbReference>
<dbReference type="KEGG" id="ote:Oter_1520"/>
<evidence type="ECO:0000256" key="2">
    <source>
        <dbReference type="ARBA" id="ARBA00022448"/>
    </source>
</evidence>
<evidence type="ECO:0000256" key="8">
    <source>
        <dbReference type="SAM" id="Phobius"/>
    </source>
</evidence>
<keyword evidence="3 8" id="KW-0812">Transmembrane</keyword>
<feature type="transmembrane region" description="Helical" evidence="8">
    <location>
        <begin position="149"/>
        <end position="168"/>
    </location>
</feature>
<feature type="transmembrane region" description="Helical" evidence="8">
    <location>
        <begin position="34"/>
        <end position="59"/>
    </location>
</feature>
<keyword evidence="5" id="KW-0067">ATP-binding</keyword>
<dbReference type="HOGENOM" id="CLU_000604_84_3_0"/>
<dbReference type="eggNOG" id="COG1132">
    <property type="taxonomic scope" value="Bacteria"/>
</dbReference>
<dbReference type="InterPro" id="IPR039421">
    <property type="entry name" value="Type_1_exporter"/>
</dbReference>
<dbReference type="InterPro" id="IPR027417">
    <property type="entry name" value="P-loop_NTPase"/>
</dbReference>
<dbReference type="InterPro" id="IPR036640">
    <property type="entry name" value="ABC1_TM_sf"/>
</dbReference>
<evidence type="ECO:0000256" key="3">
    <source>
        <dbReference type="ARBA" id="ARBA00022692"/>
    </source>
</evidence>
<dbReference type="STRING" id="452637.Oter_1520"/>
<dbReference type="Pfam" id="PF00664">
    <property type="entry name" value="ABC_membrane"/>
    <property type="match status" value="1"/>
</dbReference>
<evidence type="ECO:0000313" key="11">
    <source>
        <dbReference type="EMBL" id="ACB74804.1"/>
    </source>
</evidence>
<keyword evidence="7 8" id="KW-0472">Membrane</keyword>
<evidence type="ECO:0000256" key="6">
    <source>
        <dbReference type="ARBA" id="ARBA00022989"/>
    </source>
</evidence>
<feature type="transmembrane region" description="Helical" evidence="8">
    <location>
        <begin position="174"/>
        <end position="191"/>
    </location>
</feature>
<dbReference type="PANTHER" id="PTHR43394:SF1">
    <property type="entry name" value="ATP-BINDING CASSETTE SUB-FAMILY B MEMBER 10, MITOCHONDRIAL"/>
    <property type="match status" value="1"/>
</dbReference>
<dbReference type="Proteomes" id="UP000007013">
    <property type="component" value="Chromosome"/>
</dbReference>
<evidence type="ECO:0000256" key="7">
    <source>
        <dbReference type="ARBA" id="ARBA00023136"/>
    </source>
</evidence>
<dbReference type="GO" id="GO:0005886">
    <property type="term" value="C:plasma membrane"/>
    <property type="evidence" value="ECO:0007669"/>
    <property type="project" value="UniProtKB-SubCell"/>
</dbReference>
<evidence type="ECO:0000259" key="10">
    <source>
        <dbReference type="PROSITE" id="PS50929"/>
    </source>
</evidence>
<dbReference type="PROSITE" id="PS50929">
    <property type="entry name" value="ABC_TM1F"/>
    <property type="match status" value="1"/>
</dbReference>
<reference evidence="11 12" key="1">
    <citation type="journal article" date="2011" name="J. Bacteriol.">
        <title>Genome sequence of the verrucomicrobium Opitutus terrae PB90-1, an abundant inhabitant of rice paddy soil ecosystems.</title>
        <authorList>
            <person name="van Passel M.W."/>
            <person name="Kant R."/>
            <person name="Palva A."/>
            <person name="Copeland A."/>
            <person name="Lucas S."/>
            <person name="Lapidus A."/>
            <person name="Glavina del Rio T."/>
            <person name="Pitluck S."/>
            <person name="Goltsman E."/>
            <person name="Clum A."/>
            <person name="Sun H."/>
            <person name="Schmutz J."/>
            <person name="Larimer F.W."/>
            <person name="Land M.L."/>
            <person name="Hauser L."/>
            <person name="Kyrpides N."/>
            <person name="Mikhailova N."/>
            <person name="Richardson P.P."/>
            <person name="Janssen P.H."/>
            <person name="de Vos W.M."/>
            <person name="Smidt H."/>
        </authorList>
    </citation>
    <scope>NUCLEOTIDE SEQUENCE [LARGE SCALE GENOMIC DNA]</scope>
    <source>
        <strain evidence="12">DSM 11246 / JCM 15787 / PB90-1</strain>
    </source>
</reference>
<gene>
    <name evidence="11" type="ordered locus">Oter_1520</name>
</gene>
<feature type="domain" description="ABC transmembrane type-1" evidence="10">
    <location>
        <begin position="35"/>
        <end position="317"/>
    </location>
</feature>
<keyword evidence="2" id="KW-0813">Transport</keyword>
<dbReference type="Gene3D" id="3.40.50.300">
    <property type="entry name" value="P-loop containing nucleotide triphosphate hydrolases"/>
    <property type="match status" value="1"/>
</dbReference>
<dbReference type="InterPro" id="IPR003593">
    <property type="entry name" value="AAA+_ATPase"/>
</dbReference>
<dbReference type="EMBL" id="CP001032">
    <property type="protein sequence ID" value="ACB74804.1"/>
    <property type="molecule type" value="Genomic_DNA"/>
</dbReference>
<evidence type="ECO:0000256" key="1">
    <source>
        <dbReference type="ARBA" id="ARBA00004651"/>
    </source>
</evidence>
<dbReference type="InterPro" id="IPR017871">
    <property type="entry name" value="ABC_transporter-like_CS"/>
</dbReference>
<evidence type="ECO:0000256" key="4">
    <source>
        <dbReference type="ARBA" id="ARBA00022741"/>
    </source>
</evidence>
<keyword evidence="4" id="KW-0547">Nucleotide-binding</keyword>
<evidence type="ECO:0000259" key="9">
    <source>
        <dbReference type="PROSITE" id="PS50893"/>
    </source>
</evidence>
<dbReference type="PROSITE" id="PS00211">
    <property type="entry name" value="ABC_TRANSPORTER_1"/>
    <property type="match status" value="1"/>
</dbReference>
<sequence>MRGAELGRVRDLSRMRSGTFQRFLALTRPHRWRIALGIVLILAATALTLPAPWIFKLIIDEALPQRDLSQLGWLLVVFTALFLLRGWLTLVRNRVLQFSAMRIVCDLRIQLFAHLQTLSLRYFDANQTGKVISRITQDTNEVYQLTNGFLITVIADSVTIAGVLGFLFWVEWRLALAVTLVLPLFVLSYLYNRRKMREESRVHRDNWDKVVGFLHERVAAARVVKSFTREAEETSAFASGINADYFNYSNIVMRNTRLSVIADILGSLGALIVLGYGGLLVVQGAMQVGTLVAFNAYIVFIFPPIVRFVDLAAVFQRANTALENMWALLDTQPDIADRPAALALPPIRGEVEFRKVCFDYELELPGQGRPRTLTDVSFHIPAGQVVAIVGPSGSGKSTIINLVARFYDVASGQVLIDGQDVREVTVPSLRRQIGIVLQENVLFSGTLEDNIKYGRTEATRAEIQAAAAAANAHEFISELPDGYATVVGERGVKLSGGQRQRIAIARAILRDPRILIFDEATSALDTASERLIQQAMERLMKGRTAFIIAHRLSTIQNADVILVMEQGRLAEKGTHAELLARGGLYAKLHALQFQEAG</sequence>
<dbReference type="PANTHER" id="PTHR43394">
    <property type="entry name" value="ATP-DEPENDENT PERMEASE MDL1, MITOCHONDRIAL"/>
    <property type="match status" value="1"/>
</dbReference>
<dbReference type="SMART" id="SM00382">
    <property type="entry name" value="AAA"/>
    <property type="match status" value="1"/>
</dbReference>
<organism evidence="11 12">
    <name type="scientific">Opitutus terrae (strain DSM 11246 / JCM 15787 / PB90-1)</name>
    <dbReference type="NCBI Taxonomy" id="452637"/>
    <lineage>
        <taxon>Bacteria</taxon>
        <taxon>Pseudomonadati</taxon>
        <taxon>Verrucomicrobiota</taxon>
        <taxon>Opitutia</taxon>
        <taxon>Opitutales</taxon>
        <taxon>Opitutaceae</taxon>
        <taxon>Opitutus</taxon>
    </lineage>
</organism>
<name>B1ZSW0_OPITP</name>
<dbReference type="CDD" id="cd07346">
    <property type="entry name" value="ABC_6TM_exporters"/>
    <property type="match status" value="1"/>
</dbReference>
<evidence type="ECO:0000313" key="12">
    <source>
        <dbReference type="Proteomes" id="UP000007013"/>
    </source>
</evidence>
<dbReference type="GO" id="GO:0005524">
    <property type="term" value="F:ATP binding"/>
    <property type="evidence" value="ECO:0007669"/>
    <property type="project" value="UniProtKB-KW"/>
</dbReference>
<feature type="domain" description="ABC transporter" evidence="9">
    <location>
        <begin position="351"/>
        <end position="591"/>
    </location>
</feature>
<dbReference type="GO" id="GO:0016887">
    <property type="term" value="F:ATP hydrolysis activity"/>
    <property type="evidence" value="ECO:0007669"/>
    <property type="project" value="InterPro"/>
</dbReference>
<dbReference type="PROSITE" id="PS50893">
    <property type="entry name" value="ABC_TRANSPORTER_2"/>
    <property type="match status" value="1"/>
</dbReference>
<dbReference type="InterPro" id="IPR011527">
    <property type="entry name" value="ABC1_TM_dom"/>
</dbReference>
<feature type="transmembrane region" description="Helical" evidence="8">
    <location>
        <begin position="294"/>
        <end position="315"/>
    </location>
</feature>
<dbReference type="SUPFAM" id="SSF52540">
    <property type="entry name" value="P-loop containing nucleoside triphosphate hydrolases"/>
    <property type="match status" value="1"/>
</dbReference>
<comment type="subcellular location">
    <subcellularLocation>
        <location evidence="1">Cell membrane</location>
        <topology evidence="1">Multi-pass membrane protein</topology>
    </subcellularLocation>
</comment>
<keyword evidence="12" id="KW-1185">Reference proteome</keyword>
<dbReference type="Pfam" id="PF00005">
    <property type="entry name" value="ABC_tran"/>
    <property type="match status" value="1"/>
</dbReference>
<dbReference type="InterPro" id="IPR003439">
    <property type="entry name" value="ABC_transporter-like_ATP-bd"/>
</dbReference>
<dbReference type="SUPFAM" id="SSF90123">
    <property type="entry name" value="ABC transporter transmembrane region"/>
    <property type="match status" value="1"/>
</dbReference>
<protein>
    <submittedName>
        <fullName evidence="11">ABC transporter related</fullName>
    </submittedName>
</protein>
<keyword evidence="6 8" id="KW-1133">Transmembrane helix</keyword>
<proteinExistence type="predicted"/>
<feature type="transmembrane region" description="Helical" evidence="8">
    <location>
        <begin position="260"/>
        <end position="282"/>
    </location>
</feature>
<dbReference type="Gene3D" id="1.20.1560.10">
    <property type="entry name" value="ABC transporter type 1, transmembrane domain"/>
    <property type="match status" value="1"/>
</dbReference>
<feature type="transmembrane region" description="Helical" evidence="8">
    <location>
        <begin position="71"/>
        <end position="91"/>
    </location>
</feature>
<evidence type="ECO:0000256" key="5">
    <source>
        <dbReference type="ARBA" id="ARBA00022840"/>
    </source>
</evidence>
<accession>B1ZSW0</accession>
<dbReference type="AlphaFoldDB" id="B1ZSW0"/>